<evidence type="ECO:0000256" key="1">
    <source>
        <dbReference type="SAM" id="MobiDB-lite"/>
    </source>
</evidence>
<feature type="compositionally biased region" description="Polar residues" evidence="1">
    <location>
        <begin position="143"/>
        <end position="161"/>
    </location>
</feature>
<feature type="region of interest" description="Disordered" evidence="1">
    <location>
        <begin position="141"/>
        <end position="167"/>
    </location>
</feature>
<protein>
    <submittedName>
        <fullName evidence="2">Uncharacterized protein</fullName>
    </submittedName>
</protein>
<feature type="compositionally biased region" description="Polar residues" evidence="1">
    <location>
        <begin position="1"/>
        <end position="12"/>
    </location>
</feature>
<dbReference type="Proteomes" id="UP001396334">
    <property type="component" value="Unassembled WGS sequence"/>
</dbReference>
<dbReference type="EMBL" id="JBBPBN010000005">
    <property type="protein sequence ID" value="KAK9037026.1"/>
    <property type="molecule type" value="Genomic_DNA"/>
</dbReference>
<organism evidence="2 3">
    <name type="scientific">Hibiscus sabdariffa</name>
    <name type="common">roselle</name>
    <dbReference type="NCBI Taxonomy" id="183260"/>
    <lineage>
        <taxon>Eukaryota</taxon>
        <taxon>Viridiplantae</taxon>
        <taxon>Streptophyta</taxon>
        <taxon>Embryophyta</taxon>
        <taxon>Tracheophyta</taxon>
        <taxon>Spermatophyta</taxon>
        <taxon>Magnoliopsida</taxon>
        <taxon>eudicotyledons</taxon>
        <taxon>Gunneridae</taxon>
        <taxon>Pentapetalae</taxon>
        <taxon>rosids</taxon>
        <taxon>malvids</taxon>
        <taxon>Malvales</taxon>
        <taxon>Malvaceae</taxon>
        <taxon>Malvoideae</taxon>
        <taxon>Hibiscus</taxon>
    </lineage>
</organism>
<name>A0ABR2TI54_9ROSI</name>
<proteinExistence type="predicted"/>
<sequence>MSNPNLPLSSLHNVGPGGRPPDTVMTAMDYEGGLGDHAVRYESRLTHEELGGPIVGVTAGHSRNSISSLVEEEMNQMDSTTQDSGVTTLPRGLDVNQGSSPTYTSMVANNPSMAGKKISYWKTDNDNVVESCGVALQGMNAPGVNSGNVDKSTPTRPSEPSAQEPFGPWMQVVSRRHKPSGLGTVGSCIKELSGGTGSQFDVLARDIDPVQEDVAVNGNGSDKSVALGAGSNEVPISGRKARMAPEGKTRVRFAAYVDSNLDLRSKGSVPSMSNVQVVAVGHGKGAEVQTQVKSLGNAKHIATTIVETNPYSGVMTGGEISKGVIHESNGGVVHDADVLDVSEGSSSARRKTMEQ</sequence>
<keyword evidence="3" id="KW-1185">Reference proteome</keyword>
<evidence type="ECO:0000313" key="3">
    <source>
        <dbReference type="Proteomes" id="UP001396334"/>
    </source>
</evidence>
<evidence type="ECO:0000313" key="2">
    <source>
        <dbReference type="EMBL" id="KAK9037026.1"/>
    </source>
</evidence>
<reference evidence="2 3" key="1">
    <citation type="journal article" date="2024" name="G3 (Bethesda)">
        <title>Genome assembly of Hibiscus sabdariffa L. provides insights into metabolisms of medicinal natural products.</title>
        <authorList>
            <person name="Kim T."/>
        </authorList>
    </citation>
    <scope>NUCLEOTIDE SEQUENCE [LARGE SCALE GENOMIC DNA]</scope>
    <source>
        <strain evidence="2">TK-2024</strain>
        <tissue evidence="2">Old leaves</tissue>
    </source>
</reference>
<comment type="caution">
    <text evidence="2">The sequence shown here is derived from an EMBL/GenBank/DDBJ whole genome shotgun (WGS) entry which is preliminary data.</text>
</comment>
<feature type="region of interest" description="Disordered" evidence="1">
    <location>
        <begin position="1"/>
        <end position="21"/>
    </location>
</feature>
<accession>A0ABR2TI54</accession>
<gene>
    <name evidence="2" type="ORF">V6N11_021948</name>
</gene>